<dbReference type="RefSeq" id="WP_074203857.1">
    <property type="nucleotide sequence ID" value="NZ_FSQW01000001.1"/>
</dbReference>
<sequence length="156" mass="17511">MANEIKKLDQNDRNILKALQQDASLSLENLAAQLSLSTNACWRRIKRMEADGIIARRVAIVEPEAVGLGMTAFVAVRTNDHSDQWLKKFAAAASGIDEVVEFYRMAGEVDYMLKLLVRDMADYDRVYKKLIKAVPLSDVSASFAMERIKYETAVPV</sequence>
<dbReference type="Pfam" id="PF01037">
    <property type="entry name" value="AsnC_trans_reg"/>
    <property type="match status" value="1"/>
</dbReference>
<evidence type="ECO:0000313" key="5">
    <source>
        <dbReference type="EMBL" id="SIN61247.1"/>
    </source>
</evidence>
<keyword evidence="1" id="KW-0805">Transcription regulation</keyword>
<dbReference type="InterPro" id="IPR019888">
    <property type="entry name" value="Tscrpt_reg_AsnC-like"/>
</dbReference>
<dbReference type="InterPro" id="IPR036388">
    <property type="entry name" value="WH-like_DNA-bd_sf"/>
</dbReference>
<keyword evidence="6" id="KW-1185">Reference proteome</keyword>
<evidence type="ECO:0000256" key="3">
    <source>
        <dbReference type="ARBA" id="ARBA00023163"/>
    </source>
</evidence>
<reference evidence="6" key="1">
    <citation type="submission" date="2016-11" db="EMBL/GenBank/DDBJ databases">
        <authorList>
            <person name="Varghese N."/>
            <person name="Submissions S."/>
        </authorList>
    </citation>
    <scope>NUCLEOTIDE SEQUENCE [LARGE SCALE GENOMIC DNA]</scope>
    <source>
        <strain evidence="6">DSM 22363</strain>
    </source>
</reference>
<dbReference type="STRING" id="1123272.SAMN02745824_0843"/>
<evidence type="ECO:0000256" key="2">
    <source>
        <dbReference type="ARBA" id="ARBA00023125"/>
    </source>
</evidence>
<dbReference type="InterPro" id="IPR019887">
    <property type="entry name" value="Tscrpt_reg_AsnC/Lrp_C"/>
</dbReference>
<dbReference type="AlphaFoldDB" id="A0A1N6CRY7"/>
<protein>
    <submittedName>
        <fullName evidence="5">Lrp/AsnC family transcriptional regulator</fullName>
    </submittedName>
</protein>
<dbReference type="GO" id="GO:0043565">
    <property type="term" value="F:sequence-specific DNA binding"/>
    <property type="evidence" value="ECO:0007669"/>
    <property type="project" value="InterPro"/>
</dbReference>
<accession>A0A1N6CRY7</accession>
<dbReference type="InterPro" id="IPR011008">
    <property type="entry name" value="Dimeric_a/b-barrel"/>
</dbReference>
<name>A0A1N6CRY7_9SPHN</name>
<dbReference type="PANTHER" id="PTHR30154:SF17">
    <property type="entry name" value="DNA-BINDING TRANSCRIPTIONAL ACTIVATOR DECR"/>
    <property type="match status" value="1"/>
</dbReference>
<dbReference type="GO" id="GO:0043200">
    <property type="term" value="P:response to amino acid"/>
    <property type="evidence" value="ECO:0007669"/>
    <property type="project" value="TreeGrafter"/>
</dbReference>
<dbReference type="SUPFAM" id="SSF46785">
    <property type="entry name" value="Winged helix' DNA-binding domain"/>
    <property type="match status" value="1"/>
</dbReference>
<dbReference type="Pfam" id="PF13412">
    <property type="entry name" value="HTH_24"/>
    <property type="match status" value="1"/>
</dbReference>
<dbReference type="Gene3D" id="1.10.10.10">
    <property type="entry name" value="Winged helix-like DNA-binding domain superfamily/Winged helix DNA-binding domain"/>
    <property type="match status" value="1"/>
</dbReference>
<gene>
    <name evidence="5" type="ORF">SAMN02745824_0843</name>
</gene>
<dbReference type="PANTHER" id="PTHR30154">
    <property type="entry name" value="LEUCINE-RESPONSIVE REGULATORY PROTEIN"/>
    <property type="match status" value="1"/>
</dbReference>
<keyword evidence="3" id="KW-0804">Transcription</keyword>
<dbReference type="Proteomes" id="UP000185192">
    <property type="component" value="Unassembled WGS sequence"/>
</dbReference>
<dbReference type="GO" id="GO:0005829">
    <property type="term" value="C:cytosol"/>
    <property type="evidence" value="ECO:0007669"/>
    <property type="project" value="TreeGrafter"/>
</dbReference>
<evidence type="ECO:0000256" key="1">
    <source>
        <dbReference type="ARBA" id="ARBA00023015"/>
    </source>
</evidence>
<evidence type="ECO:0000313" key="6">
    <source>
        <dbReference type="Proteomes" id="UP000185192"/>
    </source>
</evidence>
<dbReference type="InterPro" id="IPR000485">
    <property type="entry name" value="AsnC-type_HTH_dom"/>
</dbReference>
<dbReference type="SUPFAM" id="SSF54909">
    <property type="entry name" value="Dimeric alpha+beta barrel"/>
    <property type="match status" value="1"/>
</dbReference>
<dbReference type="EMBL" id="FSQW01000001">
    <property type="protein sequence ID" value="SIN61247.1"/>
    <property type="molecule type" value="Genomic_DNA"/>
</dbReference>
<dbReference type="PRINTS" id="PR00033">
    <property type="entry name" value="HTHASNC"/>
</dbReference>
<dbReference type="InterPro" id="IPR036390">
    <property type="entry name" value="WH_DNA-bd_sf"/>
</dbReference>
<feature type="domain" description="HTH asnC-type" evidence="4">
    <location>
        <begin position="8"/>
        <end position="69"/>
    </location>
</feature>
<dbReference type="OrthoDB" id="9813313at2"/>
<organism evidence="5 6">
    <name type="scientific">Parasphingorhabdus marina DSM 22363</name>
    <dbReference type="NCBI Taxonomy" id="1123272"/>
    <lineage>
        <taxon>Bacteria</taxon>
        <taxon>Pseudomonadati</taxon>
        <taxon>Pseudomonadota</taxon>
        <taxon>Alphaproteobacteria</taxon>
        <taxon>Sphingomonadales</taxon>
        <taxon>Sphingomonadaceae</taxon>
        <taxon>Parasphingorhabdus</taxon>
    </lineage>
</organism>
<dbReference type="SMART" id="SM00344">
    <property type="entry name" value="HTH_ASNC"/>
    <property type="match status" value="1"/>
</dbReference>
<keyword evidence="2" id="KW-0238">DNA-binding</keyword>
<evidence type="ECO:0000259" key="4">
    <source>
        <dbReference type="PROSITE" id="PS50956"/>
    </source>
</evidence>
<dbReference type="PROSITE" id="PS50956">
    <property type="entry name" value="HTH_ASNC_2"/>
    <property type="match status" value="1"/>
</dbReference>
<dbReference type="Gene3D" id="3.30.70.920">
    <property type="match status" value="1"/>
</dbReference>
<proteinExistence type="predicted"/>